<dbReference type="CDD" id="cd00146">
    <property type="entry name" value="PKD"/>
    <property type="match status" value="1"/>
</dbReference>
<evidence type="ECO:0000313" key="1">
    <source>
        <dbReference type="EMBL" id="TGG40217.1"/>
    </source>
</evidence>
<comment type="caution">
    <text evidence="1">The sequence shown here is derived from an EMBL/GenBank/DDBJ whole genome shotgun (WGS) entry which is preliminary data.</text>
</comment>
<protein>
    <recommendedName>
        <fullName evidence="3">PKD domain-containing protein</fullName>
    </recommendedName>
</protein>
<accession>A0A4Z0V7J7</accession>
<name>A0A4Z0V7J7_9BACT</name>
<dbReference type="EMBL" id="SJSA01000001">
    <property type="protein sequence ID" value="TGG40217.1"/>
    <property type="molecule type" value="Genomic_DNA"/>
</dbReference>
<proteinExistence type="predicted"/>
<evidence type="ECO:0000313" key="2">
    <source>
        <dbReference type="Proteomes" id="UP000297635"/>
    </source>
</evidence>
<dbReference type="RefSeq" id="WP_135471230.1">
    <property type="nucleotide sequence ID" value="NZ_CASJDB010000014.1"/>
</dbReference>
<dbReference type="PROSITE" id="PS51257">
    <property type="entry name" value="PROKAR_LIPOPROTEIN"/>
    <property type="match status" value="1"/>
</dbReference>
<dbReference type="GeneID" id="82149285"/>
<keyword evidence="2" id="KW-1185">Reference proteome</keyword>
<evidence type="ECO:0008006" key="3">
    <source>
        <dbReference type="Google" id="ProtNLM"/>
    </source>
</evidence>
<dbReference type="Proteomes" id="UP000297635">
    <property type="component" value="Unassembled WGS sequence"/>
</dbReference>
<organism evidence="1 2">
    <name type="scientific">Duncaniella freteri</name>
    <dbReference type="NCBI Taxonomy" id="2530391"/>
    <lineage>
        <taxon>Bacteria</taxon>
        <taxon>Pseudomonadati</taxon>
        <taxon>Bacteroidota</taxon>
        <taxon>Bacteroidia</taxon>
        <taxon>Bacteroidales</taxon>
        <taxon>Muribaculaceae</taxon>
        <taxon>Duncaniella</taxon>
    </lineage>
</organism>
<dbReference type="AlphaFoldDB" id="A0A4Z0V7J7"/>
<reference evidence="1 2" key="1">
    <citation type="submission" date="2019-02" db="EMBL/GenBank/DDBJ databases">
        <title>Isolation and identification of novel species under the genus Muribaculum.</title>
        <authorList>
            <person name="Miyake S."/>
            <person name="Ding Y."/>
            <person name="Low A."/>
            <person name="Soh M."/>
            <person name="Seedorf H."/>
        </authorList>
    </citation>
    <scope>NUCLEOTIDE SEQUENCE [LARGE SCALE GENOMIC DNA]</scope>
    <source>
        <strain evidence="1 2">TLL-A3</strain>
    </source>
</reference>
<gene>
    <name evidence="1" type="ORF">EZ315_05715</name>
</gene>
<sequence>MKTQSIFPAFCVAMLSMGLVSCIDDDSTYGGSPLPALSVEVPGDAEMPVYNFSYGAECELTPDIKYNGSGELSYEWSLGSYDNGVKGPMEFVSNEKTFRYQFPAGGRYYAHLVVSDGVVGLVQDYELSINRTFEQGFMVLSNKDGVGNLVFIKDPTREEIEEGIPVTVMENCLQRVNDNVGSEPLVGAQMITWHDWNGSTTVEVNRLMICTESRGLFLNPNTFVVVSTIDFDDVTPGFKADRLILDGTSPVAWSSSAKKHVMMDSKYMFGKEDSNWKTYDFDFISSNTYMAGLNQTTDNYFIKREPLSLHSKALDMATWESFWVSSADLRDKNNLPVLQNEEMIVAFRGEGIPGPYTNTYPCYIISRNKSDGRLFATGISGFGAYSVGQVLECHGEIPSDASTAIPAADSYVVPSDMYHRTYYYNGNCVYVMLKNGESFTFPSVNESCLRFSSDEEVTYMGISQTRQGSQVTAEDLLVATVNKSSGRGSVYIYNMADVRTDNPNPAPKAQHLNCADRITNIMYKPRIAN</sequence>